<evidence type="ECO:0000313" key="3">
    <source>
        <dbReference type="Proteomes" id="UP001055868"/>
    </source>
</evidence>
<accession>A0ABY4N9I1</accession>
<protein>
    <submittedName>
        <fullName evidence="2">Winged helix DNA-binding domain-containing protein</fullName>
    </submittedName>
</protein>
<feature type="compositionally biased region" description="Low complexity" evidence="1">
    <location>
        <begin position="209"/>
        <end position="232"/>
    </location>
</feature>
<dbReference type="PANTHER" id="PTHR30528">
    <property type="entry name" value="CYTOPLASMIC PROTEIN"/>
    <property type="match status" value="1"/>
</dbReference>
<dbReference type="Pfam" id="PF06224">
    <property type="entry name" value="AlkZ-like"/>
    <property type="match status" value="1"/>
</dbReference>
<dbReference type="RefSeq" id="WP_249479254.1">
    <property type="nucleotide sequence ID" value="NZ_CP097218.1"/>
</dbReference>
<dbReference type="EMBL" id="CP097218">
    <property type="protein sequence ID" value="UQN30083.1"/>
    <property type="molecule type" value="Genomic_DNA"/>
</dbReference>
<keyword evidence="3" id="KW-1185">Reference proteome</keyword>
<organism evidence="2 3">
    <name type="scientific">Brachybacterium kimchii</name>
    <dbReference type="NCBI Taxonomy" id="2942909"/>
    <lineage>
        <taxon>Bacteria</taxon>
        <taxon>Bacillati</taxon>
        <taxon>Actinomycetota</taxon>
        <taxon>Actinomycetes</taxon>
        <taxon>Micrococcales</taxon>
        <taxon>Dermabacteraceae</taxon>
        <taxon>Brachybacterium</taxon>
    </lineage>
</organism>
<dbReference type="PANTHER" id="PTHR30528:SF0">
    <property type="entry name" value="CYTOPLASMIC PROTEIN"/>
    <property type="match status" value="1"/>
</dbReference>
<proteinExistence type="predicted"/>
<evidence type="ECO:0000313" key="2">
    <source>
        <dbReference type="EMBL" id="UQN30083.1"/>
    </source>
</evidence>
<feature type="region of interest" description="Disordered" evidence="1">
    <location>
        <begin position="209"/>
        <end position="235"/>
    </location>
</feature>
<dbReference type="GO" id="GO:0003677">
    <property type="term" value="F:DNA binding"/>
    <property type="evidence" value="ECO:0007669"/>
    <property type="project" value="UniProtKB-KW"/>
</dbReference>
<evidence type="ECO:0000256" key="1">
    <source>
        <dbReference type="SAM" id="MobiDB-lite"/>
    </source>
</evidence>
<dbReference type="InterPro" id="IPR009351">
    <property type="entry name" value="AlkZ-like"/>
</dbReference>
<gene>
    <name evidence="2" type="ORF">M4486_01670</name>
</gene>
<sequence>MAERLSWRSARRIALRAQGIGGRRADDLPARAASRRSLERTLERTHLLQIDSVSVFARAHHMPVFTRRGCWDVDVLDRASRPGRGRLVQEALAHEAAFTTAEVHSLLGFRRERAARRDWGAVRRAAGSDAGAMRRVLDVIAAHGPISAAAVARRVGDEEKPAEGWGWRRSDTQWLVEYLFRAGHVDCVGRSPQFERLYAAEAGAPLPDHAADPAALAEGGDDAGSGPDPSAAQGELARRAAKALGIATPADIADYFRLRAAEVAPHIRDMLATGMLREVTVRRGSRELPLLLHHEAPRPAPVAAAALVSPFDPVAFHRPRLRDLFDVEYRIGIYTPRAQRTHGYYALPFLLGDRIVARVDLRSDRRRGVLEVCEAHLEPLPAMRARERVPGVEEIAPALADELGRAARWQGLMSIEVLGVGDLAPALAEMLS</sequence>
<dbReference type="Proteomes" id="UP001055868">
    <property type="component" value="Chromosome"/>
</dbReference>
<keyword evidence="2" id="KW-0238">DNA-binding</keyword>
<name>A0ABY4N9I1_9MICO</name>
<reference evidence="2" key="1">
    <citation type="submission" date="2022-05" db="EMBL/GenBank/DDBJ databases">
        <title>Genomic analysis of Brachybacterium sp. CBA3104.</title>
        <authorList>
            <person name="Roh S.W."/>
            <person name="Kim Y.B."/>
            <person name="Kim Y."/>
        </authorList>
    </citation>
    <scope>NUCLEOTIDE SEQUENCE</scope>
    <source>
        <strain evidence="2">CBA3104</strain>
    </source>
</reference>